<sequence>MNMNHVRDYLITSYDFDPVSNLWHRPDASLFSYSDGDEVEDRIYSIIKESSDRSSSSIELQKSITDWPTNYHFNSRRANLMRPIRHLLKGSILEIGAGTGAVTRFLGENGGQILAIEGSGRRAAIAATRCADLSNVTVVADDFAALPSGPKFDVVTLIGVLEYARIFFKTDDSDPVAALIARARSFLRPGGILIVAIENQLGLKYFAGCAEDHTSKSMFGVEDLYRGDTVVTFGRAELSRRLADGGLPRQQWWFPLPDYKLPVSVLSDQALRHEVDLSALLAEAVRTDPQITGPLAFSLERAWGPVFRNGLLGDLANSFLVLSSDEALPDHDVLGVHYGTSRRPEFSKEVRFEWQDGTVRVCRSRLNHEPGANPSELISLHLADEPFLPERTWHAELISLWARAGWTLEEWRGWARRWLDSVLALTPMPAQPAPPPAAIVPGHLVDAIPRNMVLDGKGTPHFFDQEWRLNEPVEIGFIAYRGIYDSLDTLVSCAKPAEGVSLSKMSLFQDFTRSLGWQVTADDIRRYTQLEGRIQATVSGASERPLSSLYDTVAVHLGFGDMKVNCIQALQQQLVESQAEIQQLTTSNETRENEHQASLRYISDIEEKLATSTKTRENDRQTTFQYIADIEQKLAASIRSRETERQTSLQYIAIIEQKLAASIKSRETERQTSFQHVSAIEQRLAASIASRENEHQTSLQHITAVEQQLAVSITSRQNEHQASLQHIAAIERQLAASLEAHHEVQRQLIAMKSASDWLASQLCRAYFKPWHPLRQGIQRLGLHTALFFKPVLSRRGIRRFRKSLLRREPVRFQLEWERRSTLAAALPAGEHAPTYGEQEFIPIQSETYIRIPAEELEADQENDANFSTQADNSNELYESTDEPDIILIRTDQEISLEFSEISSFDSQSENDIALIENHQFFDDISYSGTAEAAQMGMSPIAHYVKLGEARGLAPSRQFDPTFYRRRYPDIVERCLVHYICHGRDEGRSPFPAARRLNYPVGTIDPRLPTVVILVHEASRTGAPILAWNIVRSLRQKYNVVVFLQRPGALTEAFETAANAVVTMPIDLVAHEAEFEELARELISNYNPIYVIANSVESRSLVPAFEENGVPVIALVHEFSNCHRPLGILYGLFKLASQVVFPAQIVADSALTDHRHLIPRRYTILPQGHSEVPPQAKSAETGFPVADPRILKKPGLPEHGDIDALPPRDGTLLVAGMGTITPRKGVDVFLSAAAEVVRRRPDLSIEFAWAGEAFTFDQSYVDLLEAQVERSGLAGRFRFLGAFSDLEPLYARTDIMVLSSRLDPLPNVSIDGALHGIPVLCFENAGGMAELLLKSEDTRKLVVPYLDAGTLAERIVELASDPDLRRTLSQAVREIGDRTFDMQGYVDAIDNLGQASLHVWRQTQIDFETIGAASVFNATLYQPGDTAQIGSDEALWHYLQASRHAVPRGEPYSGYFVRRPLEGFHPLIYAEDNAAYDETTGEDPLAHYLRSGSPRGRWLHQTITPQANPPSAPSHLRVAMHGHFHYPELLPEFLGRLSRNRVPCDLFLTTSSEERRLQLQRSLEEFGMRGTVMVVPNKGRDIGPLLNAFSREQLFAYDIIGHVHGKRSPHADGSLGDVWRTFLWEHLIGGDFAMLDEIAAAFEADPRLGLVFPEDPNLCDWTENREIAEALAARMGIDLTNHFDFPIGTMFWARPEALRPLFDLNLTWDDYPAEPLPIDGTLLHVLERMIPFAARKAGYDYATTYVRNHRR</sequence>
<dbReference type="Pfam" id="PF13692">
    <property type="entry name" value="Glyco_trans_1_4"/>
    <property type="match status" value="1"/>
</dbReference>
<protein>
    <submittedName>
        <fullName evidence="5">Glycosyltransferase</fullName>
    </submittedName>
</protein>
<dbReference type="Gene3D" id="3.40.50.150">
    <property type="entry name" value="Vaccinia Virus protein VP39"/>
    <property type="match status" value="1"/>
</dbReference>
<dbReference type="SUPFAM" id="SSF53335">
    <property type="entry name" value="S-adenosyl-L-methionine-dependent methyltransferases"/>
    <property type="match status" value="1"/>
</dbReference>
<accession>A0ABY3DPC8</accession>
<dbReference type="InterPro" id="IPR007739">
    <property type="entry name" value="RgpF"/>
</dbReference>
<evidence type="ECO:0000313" key="5">
    <source>
        <dbReference type="EMBL" id="TSJ60824.1"/>
    </source>
</evidence>
<dbReference type="SUPFAM" id="SSF53756">
    <property type="entry name" value="UDP-Glycosyltransferase/glycogen phosphorylase"/>
    <property type="match status" value="1"/>
</dbReference>
<comment type="caution">
    <text evidence="5">The sequence shown here is derived from an EMBL/GenBank/DDBJ whole genome shotgun (WGS) entry which is preliminary data.</text>
</comment>
<dbReference type="CDD" id="cd03801">
    <property type="entry name" value="GT4_PimA-like"/>
    <property type="match status" value="1"/>
</dbReference>
<feature type="coiled-coil region" evidence="3">
    <location>
        <begin position="567"/>
        <end position="594"/>
    </location>
</feature>
<feature type="domain" description="Methyltransferase type 12" evidence="4">
    <location>
        <begin position="93"/>
        <end position="193"/>
    </location>
</feature>
<dbReference type="Gene3D" id="3.40.50.2000">
    <property type="entry name" value="Glycogen Phosphorylase B"/>
    <property type="match status" value="1"/>
</dbReference>
<evidence type="ECO:0000256" key="1">
    <source>
        <dbReference type="ARBA" id="ARBA00022676"/>
    </source>
</evidence>
<reference evidence="5 6" key="1">
    <citation type="submission" date="2019-07" db="EMBL/GenBank/DDBJ databases">
        <authorList>
            <person name="Grouzdev D.S."/>
        </authorList>
    </citation>
    <scope>NUCLEOTIDE SEQUENCE [LARGE SCALE GENOMIC DNA]</scope>
    <source>
        <strain evidence="5 6">3C</strain>
    </source>
</reference>
<gene>
    <name evidence="5" type="ORF">FO470_14755</name>
</gene>
<evidence type="ECO:0000256" key="3">
    <source>
        <dbReference type="SAM" id="Coils"/>
    </source>
</evidence>
<evidence type="ECO:0000313" key="6">
    <source>
        <dbReference type="Proteomes" id="UP000315321"/>
    </source>
</evidence>
<dbReference type="CDD" id="cd02440">
    <property type="entry name" value="AdoMet_MTases"/>
    <property type="match status" value="1"/>
</dbReference>
<organism evidence="5 6">
    <name type="scientific">Ancylobacter moscoviensis</name>
    <dbReference type="NCBI Taxonomy" id="2597768"/>
    <lineage>
        <taxon>Bacteria</taxon>
        <taxon>Pseudomonadati</taxon>
        <taxon>Pseudomonadota</taxon>
        <taxon>Alphaproteobacteria</taxon>
        <taxon>Hyphomicrobiales</taxon>
        <taxon>Xanthobacteraceae</taxon>
        <taxon>Ancylobacter</taxon>
    </lineage>
</organism>
<evidence type="ECO:0000259" key="4">
    <source>
        <dbReference type="Pfam" id="PF08242"/>
    </source>
</evidence>
<dbReference type="EMBL" id="VMBP01000005">
    <property type="protein sequence ID" value="TSJ60824.1"/>
    <property type="molecule type" value="Genomic_DNA"/>
</dbReference>
<name>A0ABY3DPC8_9HYPH</name>
<dbReference type="PANTHER" id="PTHR12526">
    <property type="entry name" value="GLYCOSYLTRANSFERASE"/>
    <property type="match status" value="1"/>
</dbReference>
<dbReference type="Proteomes" id="UP000315321">
    <property type="component" value="Unassembled WGS sequence"/>
</dbReference>
<evidence type="ECO:0000256" key="2">
    <source>
        <dbReference type="ARBA" id="ARBA00022679"/>
    </source>
</evidence>
<keyword evidence="3" id="KW-0175">Coiled coil</keyword>
<dbReference type="Pfam" id="PF05045">
    <property type="entry name" value="RgpF"/>
    <property type="match status" value="1"/>
</dbReference>
<proteinExistence type="predicted"/>
<dbReference type="InterPro" id="IPR013217">
    <property type="entry name" value="Methyltransf_12"/>
</dbReference>
<dbReference type="InterPro" id="IPR029063">
    <property type="entry name" value="SAM-dependent_MTases_sf"/>
</dbReference>
<dbReference type="Pfam" id="PF08242">
    <property type="entry name" value="Methyltransf_12"/>
    <property type="match status" value="1"/>
</dbReference>
<keyword evidence="1" id="KW-0328">Glycosyltransferase</keyword>
<keyword evidence="2" id="KW-0808">Transferase</keyword>
<keyword evidence="6" id="KW-1185">Reference proteome</keyword>
<dbReference type="PANTHER" id="PTHR12526:SF510">
    <property type="entry name" value="D-INOSITOL 3-PHOSPHATE GLYCOSYLTRANSFERASE"/>
    <property type="match status" value="1"/>
</dbReference>